<protein>
    <submittedName>
        <fullName evidence="1">Uncharacterized protein</fullName>
    </submittedName>
</protein>
<name>A0ABR0GJ68_9PEZI</name>
<reference evidence="1 2" key="1">
    <citation type="journal article" date="2023" name="bioRxiv">
        <title>High-quality genome assemblies of four members of thePodospora anserinaspecies complex.</title>
        <authorList>
            <person name="Ament-Velasquez S.L."/>
            <person name="Vogan A.A."/>
            <person name="Wallerman O."/>
            <person name="Hartmann F."/>
            <person name="Gautier V."/>
            <person name="Silar P."/>
            <person name="Giraud T."/>
            <person name="Johannesson H."/>
        </authorList>
    </citation>
    <scope>NUCLEOTIDE SEQUENCE [LARGE SCALE GENOMIC DNA]</scope>
    <source>
        <strain evidence="1 2">CBS 415.72m</strain>
    </source>
</reference>
<dbReference type="Proteomes" id="UP001323405">
    <property type="component" value="Unassembled WGS sequence"/>
</dbReference>
<dbReference type="EMBL" id="JAFFHA010000005">
    <property type="protein sequence ID" value="KAK4655791.1"/>
    <property type="molecule type" value="Genomic_DNA"/>
</dbReference>
<dbReference type="RefSeq" id="XP_062744766.1">
    <property type="nucleotide sequence ID" value="XM_062883527.1"/>
</dbReference>
<evidence type="ECO:0000313" key="2">
    <source>
        <dbReference type="Proteomes" id="UP001323405"/>
    </source>
</evidence>
<dbReference type="GeneID" id="87903146"/>
<organism evidence="1 2">
    <name type="scientific">Podospora pseudocomata</name>
    <dbReference type="NCBI Taxonomy" id="2093779"/>
    <lineage>
        <taxon>Eukaryota</taxon>
        <taxon>Fungi</taxon>
        <taxon>Dikarya</taxon>
        <taxon>Ascomycota</taxon>
        <taxon>Pezizomycotina</taxon>
        <taxon>Sordariomycetes</taxon>
        <taxon>Sordariomycetidae</taxon>
        <taxon>Sordariales</taxon>
        <taxon>Podosporaceae</taxon>
        <taxon>Podospora</taxon>
    </lineage>
</organism>
<sequence>MAVAAVNNDFLGRVGKGVLGTTARELAGWVCKGDQNDRGLRREVTGCIQRALEAGGEEGVVGEGSLELVKVIMANTEVVLRGVRRGLGVGDIWVGDHGEGEVWEDDFGGVVLGA</sequence>
<evidence type="ECO:0000313" key="1">
    <source>
        <dbReference type="EMBL" id="KAK4655791.1"/>
    </source>
</evidence>
<accession>A0ABR0GJ68</accession>
<comment type="caution">
    <text evidence="1">The sequence shown here is derived from an EMBL/GenBank/DDBJ whole genome shotgun (WGS) entry which is preliminary data.</text>
</comment>
<proteinExistence type="predicted"/>
<gene>
    <name evidence="1" type="ORF">QC762_0053690</name>
</gene>
<keyword evidence="2" id="KW-1185">Reference proteome</keyword>